<accession>A0AAV8WQC5</accession>
<sequence>MHFENESHREDGQKKLKSNAIPTLFNIPNPPPMIDPPPRHSTYKQKNVEPAKQNAVITAGYEFWFRRRVEQNAASDNMINGVENKTINAASPGFQRVDELYLY</sequence>
<proteinExistence type="predicted"/>
<evidence type="ECO:0000313" key="3">
    <source>
        <dbReference type="Proteomes" id="UP001162156"/>
    </source>
</evidence>
<comment type="caution">
    <text evidence="2">The sequence shown here is derived from an EMBL/GenBank/DDBJ whole genome shotgun (WGS) entry which is preliminary data.</text>
</comment>
<feature type="compositionally biased region" description="Basic and acidic residues" evidence="1">
    <location>
        <begin position="1"/>
        <end position="14"/>
    </location>
</feature>
<feature type="region of interest" description="Disordered" evidence="1">
    <location>
        <begin position="1"/>
        <end position="49"/>
    </location>
</feature>
<gene>
    <name evidence="2" type="ORF">NQ314_018949</name>
</gene>
<dbReference type="EMBL" id="JANEYF010005362">
    <property type="protein sequence ID" value="KAJ8928492.1"/>
    <property type="molecule type" value="Genomic_DNA"/>
</dbReference>
<organism evidence="2 3">
    <name type="scientific">Rhamnusium bicolor</name>
    <dbReference type="NCBI Taxonomy" id="1586634"/>
    <lineage>
        <taxon>Eukaryota</taxon>
        <taxon>Metazoa</taxon>
        <taxon>Ecdysozoa</taxon>
        <taxon>Arthropoda</taxon>
        <taxon>Hexapoda</taxon>
        <taxon>Insecta</taxon>
        <taxon>Pterygota</taxon>
        <taxon>Neoptera</taxon>
        <taxon>Endopterygota</taxon>
        <taxon>Coleoptera</taxon>
        <taxon>Polyphaga</taxon>
        <taxon>Cucujiformia</taxon>
        <taxon>Chrysomeloidea</taxon>
        <taxon>Cerambycidae</taxon>
        <taxon>Lepturinae</taxon>
        <taxon>Rhagiini</taxon>
        <taxon>Rhamnusium</taxon>
    </lineage>
</organism>
<keyword evidence="3" id="KW-1185">Reference proteome</keyword>
<dbReference type="AlphaFoldDB" id="A0AAV8WQC5"/>
<reference evidence="2" key="1">
    <citation type="journal article" date="2023" name="Insect Mol. Biol.">
        <title>Genome sequencing provides insights into the evolution of gene families encoding plant cell wall-degrading enzymes in longhorned beetles.</title>
        <authorList>
            <person name="Shin N.R."/>
            <person name="Okamura Y."/>
            <person name="Kirsch R."/>
            <person name="Pauchet Y."/>
        </authorList>
    </citation>
    <scope>NUCLEOTIDE SEQUENCE</scope>
    <source>
        <strain evidence="2">RBIC_L_NR</strain>
    </source>
</reference>
<dbReference type="Proteomes" id="UP001162156">
    <property type="component" value="Unassembled WGS sequence"/>
</dbReference>
<evidence type="ECO:0000313" key="2">
    <source>
        <dbReference type="EMBL" id="KAJ8928492.1"/>
    </source>
</evidence>
<evidence type="ECO:0000256" key="1">
    <source>
        <dbReference type="SAM" id="MobiDB-lite"/>
    </source>
</evidence>
<protein>
    <submittedName>
        <fullName evidence="2">Uncharacterized protein</fullName>
    </submittedName>
</protein>
<name>A0AAV8WQC5_9CUCU</name>